<organism evidence="6 7">
    <name type="scientific">Mycobacterium branderi</name>
    <dbReference type="NCBI Taxonomy" id="43348"/>
    <lineage>
        <taxon>Bacteria</taxon>
        <taxon>Bacillati</taxon>
        <taxon>Actinomycetota</taxon>
        <taxon>Actinomycetes</taxon>
        <taxon>Mycobacteriales</taxon>
        <taxon>Mycobacteriaceae</taxon>
        <taxon>Mycobacterium</taxon>
    </lineage>
</organism>
<dbReference type="SUPFAM" id="SSF48452">
    <property type="entry name" value="TPR-like"/>
    <property type="match status" value="1"/>
</dbReference>
<evidence type="ECO:0000256" key="1">
    <source>
        <dbReference type="ARBA" id="ARBA00010378"/>
    </source>
</evidence>
<dbReference type="InterPro" id="IPR000641">
    <property type="entry name" value="CbxX/CfxQ"/>
</dbReference>
<dbReference type="InterPro" id="IPR050773">
    <property type="entry name" value="CbxX/CfxQ_RuBisCO_ESX"/>
</dbReference>
<evidence type="ECO:0000259" key="4">
    <source>
        <dbReference type="SMART" id="SM00382"/>
    </source>
</evidence>
<dbReference type="InterPro" id="IPR027417">
    <property type="entry name" value="P-loop_NTPase"/>
</dbReference>
<dbReference type="SMART" id="SM00382">
    <property type="entry name" value="AAA"/>
    <property type="match status" value="1"/>
</dbReference>
<evidence type="ECO:0000313" key="5">
    <source>
        <dbReference type="EMBL" id="BBZ15519.1"/>
    </source>
</evidence>
<evidence type="ECO:0000256" key="2">
    <source>
        <dbReference type="ARBA" id="ARBA00022741"/>
    </source>
</evidence>
<protein>
    <submittedName>
        <fullName evidence="6">ATPase</fullName>
    </submittedName>
    <submittedName>
        <fullName evidence="5">ESX-2 secretion system protein EccA2</fullName>
    </submittedName>
</protein>
<dbReference type="EMBL" id="MVHM01000002">
    <property type="protein sequence ID" value="ORA40222.1"/>
    <property type="molecule type" value="Genomic_DNA"/>
</dbReference>
<dbReference type="EMBL" id="AP022607">
    <property type="protein sequence ID" value="BBZ15519.1"/>
    <property type="molecule type" value="Genomic_DNA"/>
</dbReference>
<keyword evidence="3" id="KW-0067">ATP-binding</keyword>
<dbReference type="GO" id="GO:0005524">
    <property type="term" value="F:ATP binding"/>
    <property type="evidence" value="ECO:0007669"/>
    <property type="project" value="UniProtKB-KW"/>
</dbReference>
<keyword evidence="8" id="KW-1185">Reference proteome</keyword>
<keyword evidence="2" id="KW-0547">Nucleotide-binding</keyword>
<evidence type="ECO:0000313" key="7">
    <source>
        <dbReference type="Proteomes" id="UP000192441"/>
    </source>
</evidence>
<evidence type="ECO:0000313" key="8">
    <source>
        <dbReference type="Proteomes" id="UP000467379"/>
    </source>
</evidence>
<dbReference type="Gene3D" id="1.10.8.60">
    <property type="match status" value="1"/>
</dbReference>
<dbReference type="InterPro" id="IPR003959">
    <property type="entry name" value="ATPase_AAA_core"/>
</dbReference>
<dbReference type="PANTHER" id="PTHR43392">
    <property type="entry name" value="AAA-TYPE ATPASE FAMILY PROTEIN / ANKYRIN REPEAT FAMILY PROTEIN"/>
    <property type="match status" value="1"/>
</dbReference>
<dbReference type="Gene3D" id="1.25.40.10">
    <property type="entry name" value="Tetratricopeptide repeat domain"/>
    <property type="match status" value="1"/>
</dbReference>
<gene>
    <name evidence="5" type="primary">eccA2</name>
    <name evidence="6" type="ORF">BST20_06580</name>
    <name evidence="5" type="ORF">MBRA_57140</name>
</gene>
<dbReference type="InterPro" id="IPR049078">
    <property type="entry name" value="T7SS_EccA1-like_N"/>
</dbReference>
<dbReference type="SUPFAM" id="SSF52540">
    <property type="entry name" value="P-loop containing nucleoside triphosphate hydrolases"/>
    <property type="match status" value="1"/>
</dbReference>
<reference evidence="5 8" key="2">
    <citation type="journal article" date="2019" name="Emerg. Microbes Infect.">
        <title>Comprehensive subspecies identification of 175 nontuberculous mycobacteria species based on 7547 genomic profiles.</title>
        <authorList>
            <person name="Matsumoto Y."/>
            <person name="Kinjo T."/>
            <person name="Motooka D."/>
            <person name="Nabeya D."/>
            <person name="Jung N."/>
            <person name="Uechi K."/>
            <person name="Horii T."/>
            <person name="Iida T."/>
            <person name="Fujita J."/>
            <person name="Nakamura S."/>
        </authorList>
    </citation>
    <scope>NUCLEOTIDE SEQUENCE [LARGE SCALE GENOMIC DNA]</scope>
    <source>
        <strain evidence="5 8">JCM 12687</strain>
        <plasmid evidence="5">pJCM12687</plasmid>
    </source>
</reference>
<dbReference type="InterPro" id="IPR003593">
    <property type="entry name" value="AAA+_ATPase"/>
</dbReference>
<proteinExistence type="inferred from homology"/>
<dbReference type="Proteomes" id="UP000192441">
    <property type="component" value="Unassembled WGS sequence"/>
</dbReference>
<evidence type="ECO:0000256" key="3">
    <source>
        <dbReference type="ARBA" id="ARBA00022840"/>
    </source>
</evidence>
<dbReference type="PANTHER" id="PTHR43392:SF2">
    <property type="entry name" value="AAA-TYPE ATPASE FAMILY PROTEIN _ ANKYRIN REPEAT FAMILY PROTEIN"/>
    <property type="match status" value="1"/>
</dbReference>
<name>A0A7I7WD97_9MYCO</name>
<evidence type="ECO:0000313" key="6">
    <source>
        <dbReference type="EMBL" id="ORA40222.1"/>
    </source>
</evidence>
<dbReference type="Pfam" id="PF21545">
    <property type="entry name" value="T7SS_EccA1_N"/>
    <property type="match status" value="1"/>
</dbReference>
<dbReference type="PRINTS" id="PR00819">
    <property type="entry name" value="CBXCFQXSUPER"/>
</dbReference>
<dbReference type="AlphaFoldDB" id="A0A7I7WD97"/>
<comment type="similarity">
    <text evidence="1">Belongs to the CbxX/CfxQ family.</text>
</comment>
<dbReference type="FunFam" id="3.40.50.300:FF:000216">
    <property type="entry name" value="Type VII secretion ATPase EccA"/>
    <property type="match status" value="1"/>
</dbReference>
<reference evidence="5" key="3">
    <citation type="submission" date="2020-02" db="EMBL/GenBank/DDBJ databases">
        <authorList>
            <person name="Matsumoto Y."/>
            <person name="Motooka D."/>
            <person name="Nakamura S."/>
        </authorList>
    </citation>
    <scope>NUCLEOTIDE SEQUENCE</scope>
    <source>
        <strain evidence="5">JCM 12687</strain>
        <plasmid evidence="5">pJCM12687</plasmid>
    </source>
</reference>
<dbReference type="CDD" id="cd00009">
    <property type="entry name" value="AAA"/>
    <property type="match status" value="1"/>
</dbReference>
<reference evidence="6 7" key="1">
    <citation type="submission" date="2016-12" db="EMBL/GenBank/DDBJ databases">
        <title>The new phylogeny of genus Mycobacterium.</title>
        <authorList>
            <person name="Tortoli E."/>
            <person name="Trovato A."/>
            <person name="Cirillo D.M."/>
        </authorList>
    </citation>
    <scope>NUCLEOTIDE SEQUENCE [LARGE SCALE GENOMIC DNA]</scope>
    <source>
        <strain evidence="6 7">DSM 44624</strain>
    </source>
</reference>
<dbReference type="InterPro" id="IPR011990">
    <property type="entry name" value="TPR-like_helical_dom_sf"/>
</dbReference>
<sequence length="593" mass="64382">MTSPTEQRRAFDAAMNSYKMGDTARALAAFTQITNDNPAMSDAWLGRIACGDHNLDTLAGAHQHSRALYRETRRLGLADGDLHGQVAAPLYLAMPVWSRPTIALAYASALIATGSYDAAAETLDDPVITGDTQAAQWQQFMKAALFHQTRRWPDVRAVTAVSPPANATYVLDEVTAAVAALSAAAAASLGQAQAALQLTERISTNNPYVAADVALTRGWCLRELGDEDAARAAFHAATVDGQPLEAARQALDNPHYRLIVTDAETIATRTDKWDPATETSREQRAAAALATEQQEVLAQAQARLDELIGLDGPKEQIAVWRTEIQIDQLLASQGQETSTTNENHIVLEGPPGTAKTTFARIVAEILFGLGKIQRPEVMEVTEEDIVVGYVSQTAQRMKEVCEEALGGVLFIDEAYRLVPETEGHSFGKQAIDTLLKYMEDFRDQLVVIVAGYPKEMRRFMKANPGLASRFHFTLTFNSYTPDEIVAIAQHIAAKEKIAIAEEAWPLLYAEATRLRNSPLGPGTALDEAGNGRYARKVVIACKRERARRHHRLTPEQLAELATTDPSALIVNADDMRRAVASALTGGAGSATTE</sequence>
<dbReference type="GO" id="GO:0016887">
    <property type="term" value="F:ATP hydrolysis activity"/>
    <property type="evidence" value="ECO:0007669"/>
    <property type="project" value="InterPro"/>
</dbReference>
<geneLocation type="plasmid" evidence="5 8">
    <name>pJCM12687</name>
</geneLocation>
<keyword evidence="5" id="KW-0614">Plasmid</keyword>
<dbReference type="Gene3D" id="3.40.50.300">
    <property type="entry name" value="P-loop containing nucleotide triphosphate hydrolases"/>
    <property type="match status" value="1"/>
</dbReference>
<dbReference type="RefSeq" id="WP_083130608.1">
    <property type="nucleotide sequence ID" value="NZ_AP022607.1"/>
</dbReference>
<feature type="domain" description="AAA+ ATPase" evidence="4">
    <location>
        <begin position="341"/>
        <end position="476"/>
    </location>
</feature>
<dbReference type="Proteomes" id="UP000467379">
    <property type="component" value="Plasmid pJCM12687"/>
</dbReference>
<accession>A0A7I7WD97</accession>
<dbReference type="OrthoDB" id="9806903at2"/>
<dbReference type="Pfam" id="PF00004">
    <property type="entry name" value="AAA"/>
    <property type="match status" value="1"/>
</dbReference>